<evidence type="ECO:0000313" key="2">
    <source>
        <dbReference type="EMBL" id="KAF7573984.1"/>
    </source>
</evidence>
<dbReference type="EMBL" id="NRDI02000038">
    <property type="protein sequence ID" value="KAI1507571.1"/>
    <property type="molecule type" value="Genomic_DNA"/>
</dbReference>
<dbReference type="GO" id="GO:0003964">
    <property type="term" value="F:RNA-directed DNA polymerase activity"/>
    <property type="evidence" value="ECO:0007669"/>
    <property type="project" value="UniProtKB-KW"/>
</dbReference>
<protein>
    <submittedName>
        <fullName evidence="3">Reverse transcriptase</fullName>
    </submittedName>
</protein>
<evidence type="ECO:0000259" key="1">
    <source>
        <dbReference type="Pfam" id="PF17921"/>
    </source>
</evidence>
<dbReference type="Proteomes" id="UP000249757">
    <property type="component" value="Unassembled WGS sequence"/>
</dbReference>
<reference evidence="2" key="1">
    <citation type="journal article" date="2018" name="BMC Genomics">
        <title>Comparative genomics of the wheat fungal pathogen Pyrenophora tritici-repentis reveals chromosomal variations and genome plasticity.</title>
        <authorList>
            <person name="Moolhuijzen P."/>
            <person name="See P.T."/>
            <person name="Hane J.K."/>
            <person name="Shi G."/>
            <person name="Liu Z."/>
            <person name="Oliver R.P."/>
            <person name="Moffat C.S."/>
        </authorList>
    </citation>
    <scope>NUCLEOTIDE SEQUENCE [LARGE SCALE GENOMIC DNA]</scope>
    <source>
        <strain evidence="2">M4</strain>
    </source>
</reference>
<accession>A0A834VTF7</accession>
<keyword evidence="3" id="KW-0808">Transferase</keyword>
<gene>
    <name evidence="3" type="ORF">Ptr86124_013505</name>
    <name evidence="2" type="ORF">PtrM4_056070</name>
</gene>
<sequence length="150" mass="16956">MSPKQTLLRPELFETPVEICLTKTDRSIYQIIEDEYEADPLDPLVKETLQLLKDGARRSKILTLSECEARGGRLYYRDRLVIPDNDELKMKILRAAHDSACGGHPGRGKTLELVQRKYYWPACSTQFVDTSAAAISVAVRKLLVRSATAF</sequence>
<dbReference type="Pfam" id="PF17921">
    <property type="entry name" value="Integrase_H2C2"/>
    <property type="match status" value="1"/>
</dbReference>
<organism evidence="2 4">
    <name type="scientific">Pyrenophora tritici-repentis</name>
    <dbReference type="NCBI Taxonomy" id="45151"/>
    <lineage>
        <taxon>Eukaryota</taxon>
        <taxon>Fungi</taxon>
        <taxon>Dikarya</taxon>
        <taxon>Ascomycota</taxon>
        <taxon>Pezizomycotina</taxon>
        <taxon>Dothideomycetes</taxon>
        <taxon>Pleosporomycetidae</taxon>
        <taxon>Pleosporales</taxon>
        <taxon>Pleosporineae</taxon>
        <taxon>Pleosporaceae</taxon>
        <taxon>Pyrenophora</taxon>
    </lineage>
</organism>
<comment type="caution">
    <text evidence="2">The sequence shown here is derived from an EMBL/GenBank/DDBJ whole genome shotgun (WGS) entry which is preliminary data.</text>
</comment>
<reference evidence="3" key="2">
    <citation type="submission" date="2021-05" db="EMBL/GenBank/DDBJ databases">
        <authorList>
            <person name="Moolhuijzen P.M."/>
            <person name="Moffat C.S."/>
        </authorList>
    </citation>
    <scope>NUCLEOTIDE SEQUENCE</scope>
    <source>
        <strain evidence="3">86-124</strain>
    </source>
</reference>
<keyword evidence="3" id="KW-0695">RNA-directed DNA polymerase</keyword>
<reference evidence="3" key="3">
    <citation type="journal article" date="2022" name="bioRxiv">
        <title>A global pangenome for the wheat fungal pathogen Pyrenophora tritici-repentis and prediction of effector protein structural homology.</title>
        <authorList>
            <person name="Moolhuijzen P."/>
            <person name="See P.T."/>
            <person name="Shi G."/>
            <person name="Powell H.R."/>
            <person name="Cockram J."/>
            <person name="Jorgensen L.N."/>
            <person name="Benslimane H."/>
            <person name="Strelkov S.E."/>
            <person name="Turner J."/>
            <person name="Liu Z."/>
            <person name="Moffat C.S."/>
        </authorList>
    </citation>
    <scope>NUCLEOTIDE SEQUENCE</scope>
    <source>
        <strain evidence="3">86-124</strain>
    </source>
</reference>
<keyword evidence="5" id="KW-1185">Reference proteome</keyword>
<name>A0A834VTF7_9PLEO</name>
<dbReference type="Proteomes" id="UP000245464">
    <property type="component" value="Chromosome 2"/>
</dbReference>
<dbReference type="InterPro" id="IPR041588">
    <property type="entry name" value="Integrase_H2C2"/>
</dbReference>
<dbReference type="Gene3D" id="1.10.340.70">
    <property type="match status" value="1"/>
</dbReference>
<reference evidence="5" key="4">
    <citation type="journal article" date="2022" name="Microb. Genom.">
        <title>A global pangenome for the wheat fungal pathogen Pyrenophora tritici-repentis and prediction of effector protein structural homology.</title>
        <authorList>
            <person name="Moolhuijzen P.M."/>
            <person name="See P.T."/>
            <person name="Shi G."/>
            <person name="Powell H.R."/>
            <person name="Cockram J."/>
            <person name="Jorgensen L.N."/>
            <person name="Benslimane H."/>
            <person name="Strelkov S.E."/>
            <person name="Turner J."/>
            <person name="Liu Z."/>
            <person name="Moffat C.S."/>
        </authorList>
    </citation>
    <scope>NUCLEOTIDE SEQUENCE [LARGE SCALE GENOMIC DNA]</scope>
</reference>
<evidence type="ECO:0000313" key="4">
    <source>
        <dbReference type="Proteomes" id="UP000245464"/>
    </source>
</evidence>
<feature type="domain" description="Integrase zinc-binding" evidence="1">
    <location>
        <begin position="86"/>
        <end position="124"/>
    </location>
</feature>
<proteinExistence type="predicted"/>
<dbReference type="AlphaFoldDB" id="A0A834VTF7"/>
<evidence type="ECO:0000313" key="3">
    <source>
        <dbReference type="EMBL" id="KAI1507571.1"/>
    </source>
</evidence>
<dbReference type="EMBL" id="NQIK02000002">
    <property type="protein sequence ID" value="KAF7573984.1"/>
    <property type="molecule type" value="Genomic_DNA"/>
</dbReference>
<evidence type="ECO:0000313" key="5">
    <source>
        <dbReference type="Proteomes" id="UP000249757"/>
    </source>
</evidence>
<keyword evidence="3" id="KW-0548">Nucleotidyltransferase</keyword>